<organism evidence="3 4">
    <name type="scientific">Armillaria gallica</name>
    <name type="common">Bulbous honey fungus</name>
    <name type="synonym">Armillaria bulbosa</name>
    <dbReference type="NCBI Taxonomy" id="47427"/>
    <lineage>
        <taxon>Eukaryota</taxon>
        <taxon>Fungi</taxon>
        <taxon>Dikarya</taxon>
        <taxon>Basidiomycota</taxon>
        <taxon>Agaricomycotina</taxon>
        <taxon>Agaricomycetes</taxon>
        <taxon>Agaricomycetidae</taxon>
        <taxon>Agaricales</taxon>
        <taxon>Marasmiineae</taxon>
        <taxon>Physalacriaceae</taxon>
        <taxon>Armillaria</taxon>
    </lineage>
</organism>
<protein>
    <submittedName>
        <fullName evidence="3">Uncharacterized protein</fullName>
    </submittedName>
</protein>
<feature type="region of interest" description="Disordered" evidence="1">
    <location>
        <begin position="69"/>
        <end position="180"/>
    </location>
</feature>
<dbReference type="InParanoid" id="A0A2H3CUP0"/>
<dbReference type="EMBL" id="KZ293682">
    <property type="protein sequence ID" value="PBK86789.1"/>
    <property type="molecule type" value="Genomic_DNA"/>
</dbReference>
<evidence type="ECO:0000313" key="3">
    <source>
        <dbReference type="EMBL" id="PBK86789.1"/>
    </source>
</evidence>
<sequence length="625" mass="69726">MPPCRKANYQGTDLDAPTKNRRTTHATSKKQALAAGTTVSQLKNTQATMVNTGNQSPLPSGVTMVSEDNDKDWYGPTLPPSSPHVLEGPDNMRTASTPIRPPHGYEATTYQFVHFDASDPPSSPAESFLSPSPSPRSSSVLSHESSQSSLSSSPSSTPKDSHVTRTSKKSVARSKTYRMSTGTTGLQNHLIKDHMHLWVAACDNLGASIKGKVGRAAQKFQCGNGLGHHNAGIVDPEPLSVSKYLYNAFVDAIVEWIIADDQKHIKTLKAEIESSQGCIFVTMDLSTDLNLVNFMTVTAHWVEAVGTNADGLMMLWLCSDLISYHQIPEHHNDRVGITNFAPENLDTECDPIAATRALIWVPHISKPSCSAWSLDIKILQPLLDVNSIEKFLDKQDFIELRQYQLSNDEWQALHIIHQILAVCSYFLKSVLVLHAFQQRLSADKIPTLALAIPSFQLSLKFPDAEPAMKEGLCKLNTYHGCTEVIPVYTLATIFNPNMKLCWFNHYMPEEAEDTRQLFIRTLHNYRYSAAVPPTPMQPADPIQSTWADDLLGNNLFGLEAEVNAYLTDVKSGNDMVKYWQIRIINTFIRLFLSLLWIFFLSKAHLYLASMFSSQARRLQLHDEIE</sequence>
<evidence type="ECO:0000256" key="2">
    <source>
        <dbReference type="SAM" id="Phobius"/>
    </source>
</evidence>
<keyword evidence="2" id="KW-0472">Membrane</keyword>
<keyword evidence="4" id="KW-1185">Reference proteome</keyword>
<feature type="transmembrane region" description="Helical" evidence="2">
    <location>
        <begin position="587"/>
        <end position="607"/>
    </location>
</feature>
<dbReference type="SUPFAM" id="SSF53098">
    <property type="entry name" value="Ribonuclease H-like"/>
    <property type="match status" value="1"/>
</dbReference>
<evidence type="ECO:0000313" key="4">
    <source>
        <dbReference type="Proteomes" id="UP000217790"/>
    </source>
</evidence>
<dbReference type="OrthoDB" id="3172935at2759"/>
<accession>A0A2H3CUP0</accession>
<evidence type="ECO:0000256" key="1">
    <source>
        <dbReference type="SAM" id="MobiDB-lite"/>
    </source>
</evidence>
<dbReference type="InterPro" id="IPR012337">
    <property type="entry name" value="RNaseH-like_sf"/>
</dbReference>
<name>A0A2H3CUP0_ARMGA</name>
<feature type="region of interest" description="Disordered" evidence="1">
    <location>
        <begin position="1"/>
        <end position="36"/>
    </location>
</feature>
<feature type="compositionally biased region" description="Basic residues" evidence="1">
    <location>
        <begin position="19"/>
        <end position="28"/>
    </location>
</feature>
<keyword evidence="2" id="KW-1133">Transmembrane helix</keyword>
<dbReference type="Proteomes" id="UP000217790">
    <property type="component" value="Unassembled WGS sequence"/>
</dbReference>
<gene>
    <name evidence="3" type="ORF">ARMGADRAFT_1035338</name>
</gene>
<feature type="compositionally biased region" description="Low complexity" evidence="1">
    <location>
        <begin position="118"/>
        <end position="158"/>
    </location>
</feature>
<keyword evidence="2" id="KW-0812">Transmembrane</keyword>
<feature type="compositionally biased region" description="Basic residues" evidence="1">
    <location>
        <begin position="165"/>
        <end position="176"/>
    </location>
</feature>
<dbReference type="AlphaFoldDB" id="A0A2H3CUP0"/>
<reference evidence="4" key="1">
    <citation type="journal article" date="2017" name="Nat. Ecol. Evol.">
        <title>Genome expansion and lineage-specific genetic innovations in the forest pathogenic fungi Armillaria.</title>
        <authorList>
            <person name="Sipos G."/>
            <person name="Prasanna A.N."/>
            <person name="Walter M.C."/>
            <person name="O'Connor E."/>
            <person name="Balint B."/>
            <person name="Krizsan K."/>
            <person name="Kiss B."/>
            <person name="Hess J."/>
            <person name="Varga T."/>
            <person name="Slot J."/>
            <person name="Riley R."/>
            <person name="Boka B."/>
            <person name="Rigling D."/>
            <person name="Barry K."/>
            <person name="Lee J."/>
            <person name="Mihaltcheva S."/>
            <person name="LaButti K."/>
            <person name="Lipzen A."/>
            <person name="Waldron R."/>
            <person name="Moloney N.M."/>
            <person name="Sperisen C."/>
            <person name="Kredics L."/>
            <person name="Vagvoelgyi C."/>
            <person name="Patrignani A."/>
            <person name="Fitzpatrick D."/>
            <person name="Nagy I."/>
            <person name="Doyle S."/>
            <person name="Anderson J.B."/>
            <person name="Grigoriev I.V."/>
            <person name="Gueldener U."/>
            <person name="Muensterkoetter M."/>
            <person name="Nagy L.G."/>
        </authorList>
    </citation>
    <scope>NUCLEOTIDE SEQUENCE [LARGE SCALE GENOMIC DNA]</scope>
    <source>
        <strain evidence="4">Ar21-2</strain>
    </source>
</reference>
<proteinExistence type="predicted"/>